<dbReference type="GO" id="GO:0016757">
    <property type="term" value="F:glycosyltransferase activity"/>
    <property type="evidence" value="ECO:0007669"/>
    <property type="project" value="UniProtKB-KW"/>
</dbReference>
<accession>U2DZA9</accession>
<dbReference type="PANTHER" id="PTHR45947:SF3">
    <property type="entry name" value="SULFOQUINOVOSYL TRANSFERASE SQD2"/>
    <property type="match status" value="1"/>
</dbReference>
<dbReference type="Proteomes" id="UP000005707">
    <property type="component" value="Unassembled WGS sequence"/>
</dbReference>
<organism evidence="2 3">
    <name type="scientific">Haloplasma contractile SSD-17B</name>
    <dbReference type="NCBI Taxonomy" id="1033810"/>
    <lineage>
        <taxon>Bacteria</taxon>
        <taxon>Bacillati</taxon>
        <taxon>Mycoplasmatota</taxon>
        <taxon>Mollicutes</taxon>
        <taxon>Haloplasmatales</taxon>
        <taxon>Haloplasmataceae</taxon>
        <taxon>Haloplasma</taxon>
    </lineage>
</organism>
<keyword evidence="2" id="KW-0328">Glycosyltransferase</keyword>
<dbReference type="STRING" id="1033810.HLPCO_000213"/>
<sequence>MLQETIKEKELDDIVTLTGSIPPIDVVKFYLASDLFIFSSQSETQGMVLLEAMAGGCPVVAIRSSGVDDVIVNDSNGYKTKPEVEAWANRIIQLLEDSDKLKEMSKEATQFAKQYGIEEMARHVEDIYYKKIKQHKAYTKKMNECDEENCD</sequence>
<dbReference type="PANTHER" id="PTHR45947">
    <property type="entry name" value="SULFOQUINOVOSYL TRANSFERASE SQD2"/>
    <property type="match status" value="1"/>
</dbReference>
<dbReference type="InterPro" id="IPR001296">
    <property type="entry name" value="Glyco_trans_1"/>
</dbReference>
<dbReference type="EMBL" id="AFNU02000001">
    <property type="protein sequence ID" value="ERJ13547.1"/>
    <property type="molecule type" value="Genomic_DNA"/>
</dbReference>
<dbReference type="InterPro" id="IPR050194">
    <property type="entry name" value="Glycosyltransferase_grp1"/>
</dbReference>
<protein>
    <submittedName>
        <fullName evidence="2">Sulfolipid sulfoquinovosyldiacylglycerol biosynthesis protein</fullName>
        <ecNumber evidence="2">2.4.1.157</ecNumber>
    </submittedName>
</protein>
<comment type="caution">
    <text evidence="2">The sequence shown here is derived from an EMBL/GenBank/DDBJ whole genome shotgun (WGS) entry which is preliminary data.</text>
</comment>
<dbReference type="Gene3D" id="3.40.50.2000">
    <property type="entry name" value="Glycogen Phosphorylase B"/>
    <property type="match status" value="2"/>
</dbReference>
<keyword evidence="3" id="KW-1185">Reference proteome</keyword>
<keyword evidence="2" id="KW-0808">Transferase</keyword>
<dbReference type="EC" id="2.4.1.157" evidence="2"/>
<feature type="domain" description="Glycosyl transferase family 1" evidence="1">
    <location>
        <begin position="2"/>
        <end position="110"/>
    </location>
</feature>
<evidence type="ECO:0000259" key="1">
    <source>
        <dbReference type="Pfam" id="PF00534"/>
    </source>
</evidence>
<gene>
    <name evidence="2" type="ORF">HLPCO_000213</name>
</gene>
<dbReference type="AlphaFoldDB" id="U2DZA9"/>
<evidence type="ECO:0000313" key="2">
    <source>
        <dbReference type="EMBL" id="ERJ13547.1"/>
    </source>
</evidence>
<reference evidence="2 3" key="1">
    <citation type="journal article" date="2011" name="J. Bacteriol.">
        <title>Genome sequence of Haloplasma contractile, an unusual contractile bacterium from a deep-sea anoxic brine lake.</title>
        <authorList>
            <person name="Antunes A."/>
            <person name="Alam I."/>
            <person name="El Dorry H."/>
            <person name="Siam R."/>
            <person name="Robertson A."/>
            <person name="Bajic V.B."/>
            <person name="Stingl U."/>
        </authorList>
    </citation>
    <scope>NUCLEOTIDE SEQUENCE [LARGE SCALE GENOMIC DNA]</scope>
    <source>
        <strain evidence="2 3">SSD-17B</strain>
    </source>
</reference>
<name>U2DZA9_9MOLU</name>
<dbReference type="Pfam" id="PF00534">
    <property type="entry name" value="Glycos_transf_1"/>
    <property type="match status" value="1"/>
</dbReference>
<evidence type="ECO:0000313" key="3">
    <source>
        <dbReference type="Proteomes" id="UP000005707"/>
    </source>
</evidence>
<dbReference type="SUPFAM" id="SSF53756">
    <property type="entry name" value="UDP-Glycosyltransferase/glycogen phosphorylase"/>
    <property type="match status" value="1"/>
</dbReference>
<dbReference type="eggNOG" id="COG0438">
    <property type="taxonomic scope" value="Bacteria"/>
</dbReference>
<dbReference type="InParanoid" id="U2DZA9"/>
<reference evidence="2 3" key="2">
    <citation type="journal article" date="2013" name="PLoS ONE">
        <title>INDIGO - INtegrated Data Warehouse of MIcrobial GenOmes with Examples from the Red Sea Extremophiles.</title>
        <authorList>
            <person name="Alam I."/>
            <person name="Antunes A."/>
            <person name="Kamau A.A."/>
            <person name="Ba Alawi W."/>
            <person name="Kalkatawi M."/>
            <person name="Stingl U."/>
            <person name="Bajic V.B."/>
        </authorList>
    </citation>
    <scope>NUCLEOTIDE SEQUENCE [LARGE SCALE GENOMIC DNA]</scope>
    <source>
        <strain evidence="2 3">SSD-17B</strain>
    </source>
</reference>
<proteinExistence type="predicted"/>